<evidence type="ECO:0000313" key="4">
    <source>
        <dbReference type="Proteomes" id="UP000460221"/>
    </source>
</evidence>
<feature type="compositionally biased region" description="Low complexity" evidence="1">
    <location>
        <begin position="13"/>
        <end position="35"/>
    </location>
</feature>
<feature type="region of interest" description="Disordered" evidence="1">
    <location>
        <begin position="1"/>
        <end position="36"/>
    </location>
</feature>
<name>A0A7K1FMP2_9ACTN</name>
<dbReference type="RefSeq" id="WP_154768511.1">
    <property type="nucleotide sequence ID" value="NZ_WLYK01000003.1"/>
</dbReference>
<reference evidence="3 4" key="1">
    <citation type="submission" date="2019-11" db="EMBL/GenBank/DDBJ databases">
        <authorList>
            <person name="Jiang L.-Q."/>
        </authorList>
    </citation>
    <scope>NUCLEOTIDE SEQUENCE [LARGE SCALE GENOMIC DNA]</scope>
    <source>
        <strain evidence="3 4">YIM 132087</strain>
    </source>
</reference>
<feature type="transmembrane region" description="Helical" evidence="2">
    <location>
        <begin position="132"/>
        <end position="149"/>
    </location>
</feature>
<keyword evidence="2" id="KW-0812">Transmembrane</keyword>
<dbReference type="AlphaFoldDB" id="A0A7K1FMP2"/>
<sequence length="207" mass="21843">MSTPSYGQPGDSGQQPQVQYGQPYPGAAPQYGQPYPGQPYPGGGYPVGGPPPAKPAIPGTVQGAFALYVVSAVLSIISAIVVMNSDIWDLARADRFTSGVVTAAATIGLIIGIGFLAVYVFFAFMMRAGRNWARIVLTVFSGLAIVSGFSTRASVTVNGQTYSATGGQLINWISVGIAVVAIVLMYLKPSSEYFTAFKAFKQAQMWR</sequence>
<keyword evidence="2" id="KW-1133">Transmembrane helix</keyword>
<evidence type="ECO:0000256" key="2">
    <source>
        <dbReference type="SAM" id="Phobius"/>
    </source>
</evidence>
<feature type="transmembrane region" description="Helical" evidence="2">
    <location>
        <begin position="169"/>
        <end position="187"/>
    </location>
</feature>
<gene>
    <name evidence="3" type="ORF">GIS00_11150</name>
</gene>
<comment type="caution">
    <text evidence="3">The sequence shown here is derived from an EMBL/GenBank/DDBJ whole genome shotgun (WGS) entry which is preliminary data.</text>
</comment>
<dbReference type="Proteomes" id="UP000460221">
    <property type="component" value="Unassembled WGS sequence"/>
</dbReference>
<organism evidence="3 4">
    <name type="scientific">Nakamurella alba</name>
    <dbReference type="NCBI Taxonomy" id="2665158"/>
    <lineage>
        <taxon>Bacteria</taxon>
        <taxon>Bacillati</taxon>
        <taxon>Actinomycetota</taxon>
        <taxon>Actinomycetes</taxon>
        <taxon>Nakamurellales</taxon>
        <taxon>Nakamurellaceae</taxon>
        <taxon>Nakamurella</taxon>
    </lineage>
</organism>
<feature type="transmembrane region" description="Helical" evidence="2">
    <location>
        <begin position="103"/>
        <end position="125"/>
    </location>
</feature>
<keyword evidence="2" id="KW-0472">Membrane</keyword>
<keyword evidence="4" id="KW-1185">Reference proteome</keyword>
<evidence type="ECO:0000256" key="1">
    <source>
        <dbReference type="SAM" id="MobiDB-lite"/>
    </source>
</evidence>
<dbReference type="EMBL" id="WLYK01000003">
    <property type="protein sequence ID" value="MTD14503.1"/>
    <property type="molecule type" value="Genomic_DNA"/>
</dbReference>
<accession>A0A7K1FMP2</accession>
<proteinExistence type="predicted"/>
<protein>
    <submittedName>
        <fullName evidence="3">Uncharacterized protein</fullName>
    </submittedName>
</protein>
<feature type="transmembrane region" description="Helical" evidence="2">
    <location>
        <begin position="64"/>
        <end position="83"/>
    </location>
</feature>
<dbReference type="SUPFAM" id="SSF81995">
    <property type="entry name" value="beta-sandwich domain of Sec23/24"/>
    <property type="match status" value="1"/>
</dbReference>
<evidence type="ECO:0000313" key="3">
    <source>
        <dbReference type="EMBL" id="MTD14503.1"/>
    </source>
</evidence>